<keyword evidence="2 8" id="KW-0032">Aminotransferase</keyword>
<reference evidence="8 9" key="1">
    <citation type="submission" date="2020-03" db="EMBL/GenBank/DDBJ databases">
        <title>WGS of the type strain of Planosporangium spp.</title>
        <authorList>
            <person name="Thawai C."/>
        </authorList>
    </citation>
    <scope>NUCLEOTIDE SEQUENCE [LARGE SCALE GENOMIC DNA]</scope>
    <source>
        <strain evidence="8 9">TBRC 5610</strain>
    </source>
</reference>
<dbReference type="EC" id="2.6.1.9" evidence="8"/>
<dbReference type="InterPro" id="IPR015421">
    <property type="entry name" value="PyrdxlP-dep_Trfase_major"/>
</dbReference>
<sequence>MTGGNVRHRLALNESPYPPLPSVREAMLRAVSEANRYPEFYPDRLAERIAHWCGVAPASVAVGSGSVGVALQLLHAVVRPADRVAFGWRNFDAYPLLADMVGAEAVPVPLTADGRQDLAGLAAAIDGRTRVVVVCNPHNPTGSLVTATELTAFLDHGPAQVTVVLDEAYVEFARGDDLPDARTLLGAYPNLAVLRTFSKAYGLAGLRVGYALAAPALADRIRRQQLPFGISGVAAAAVEASMSAGDELRDRVDAVIAERERLRDALLGRGWRVLPSHTNCLWLAEPDRVADCEAALTAAGVQARYYPGEGVRLTVGDRRAGDAVLAALGGCPAQPRGCPETVASRPVGAGRDTGRPWLNSMPSSCSRP</sequence>
<dbReference type="Proteomes" id="UP000722989">
    <property type="component" value="Unassembled WGS sequence"/>
</dbReference>
<dbReference type="PANTHER" id="PTHR43643:SF3">
    <property type="entry name" value="HISTIDINOL-PHOSPHATE AMINOTRANSFERASE"/>
    <property type="match status" value="1"/>
</dbReference>
<keyword evidence="4 5" id="KW-0663">Pyridoxal phosphate</keyword>
<protein>
    <submittedName>
        <fullName evidence="8">Histidinol-phosphate transaminase</fullName>
        <ecNumber evidence="8">2.6.1.9</ecNumber>
    </submittedName>
</protein>
<evidence type="ECO:0000259" key="7">
    <source>
        <dbReference type="Pfam" id="PF00155"/>
    </source>
</evidence>
<evidence type="ECO:0000256" key="5">
    <source>
        <dbReference type="RuleBase" id="RU003693"/>
    </source>
</evidence>
<keyword evidence="3 8" id="KW-0808">Transferase</keyword>
<dbReference type="InterPro" id="IPR004839">
    <property type="entry name" value="Aminotransferase_I/II_large"/>
</dbReference>
<feature type="region of interest" description="Disordered" evidence="6">
    <location>
        <begin position="344"/>
        <end position="368"/>
    </location>
</feature>
<comment type="caution">
    <text evidence="8">The sequence shown here is derived from an EMBL/GenBank/DDBJ whole genome shotgun (WGS) entry which is preliminary data.</text>
</comment>
<dbReference type="NCBIfam" id="NF002878">
    <property type="entry name" value="PRK03321.1"/>
    <property type="match status" value="1"/>
</dbReference>
<dbReference type="Gene3D" id="3.90.1150.10">
    <property type="entry name" value="Aspartate Aminotransferase, domain 1"/>
    <property type="match status" value="1"/>
</dbReference>
<dbReference type="CDD" id="cd00609">
    <property type="entry name" value="AAT_like"/>
    <property type="match status" value="1"/>
</dbReference>
<gene>
    <name evidence="8" type="ORF">HC031_30620</name>
</gene>
<evidence type="ECO:0000313" key="8">
    <source>
        <dbReference type="EMBL" id="NJC74035.1"/>
    </source>
</evidence>
<name>A0ABX0Y938_9ACTN</name>
<dbReference type="SUPFAM" id="SSF53383">
    <property type="entry name" value="PLP-dependent transferases"/>
    <property type="match status" value="1"/>
</dbReference>
<comment type="similarity">
    <text evidence="5">Belongs to the class-II pyridoxal-phosphate-dependent aminotransferase family.</text>
</comment>
<organism evidence="8 9">
    <name type="scientific">Planosporangium thailandense</name>
    <dbReference type="NCBI Taxonomy" id="765197"/>
    <lineage>
        <taxon>Bacteria</taxon>
        <taxon>Bacillati</taxon>
        <taxon>Actinomycetota</taxon>
        <taxon>Actinomycetes</taxon>
        <taxon>Micromonosporales</taxon>
        <taxon>Micromonosporaceae</taxon>
        <taxon>Planosporangium</taxon>
    </lineage>
</organism>
<dbReference type="GO" id="GO:0004400">
    <property type="term" value="F:histidinol-phosphate transaminase activity"/>
    <property type="evidence" value="ECO:0007669"/>
    <property type="project" value="UniProtKB-EC"/>
</dbReference>
<evidence type="ECO:0000256" key="1">
    <source>
        <dbReference type="ARBA" id="ARBA00001933"/>
    </source>
</evidence>
<proteinExistence type="inferred from homology"/>
<dbReference type="InterPro" id="IPR015422">
    <property type="entry name" value="PyrdxlP-dep_Trfase_small"/>
</dbReference>
<dbReference type="InterPro" id="IPR001917">
    <property type="entry name" value="Aminotrans_II_pyridoxalP_BS"/>
</dbReference>
<evidence type="ECO:0000256" key="3">
    <source>
        <dbReference type="ARBA" id="ARBA00022679"/>
    </source>
</evidence>
<dbReference type="InterPro" id="IPR050106">
    <property type="entry name" value="HistidinolP_aminotransfase"/>
</dbReference>
<feature type="domain" description="Aminotransferase class I/classII large" evidence="7">
    <location>
        <begin position="10"/>
        <end position="304"/>
    </location>
</feature>
<evidence type="ECO:0000256" key="2">
    <source>
        <dbReference type="ARBA" id="ARBA00022576"/>
    </source>
</evidence>
<evidence type="ECO:0000256" key="6">
    <source>
        <dbReference type="SAM" id="MobiDB-lite"/>
    </source>
</evidence>
<dbReference type="Gene3D" id="3.40.640.10">
    <property type="entry name" value="Type I PLP-dependent aspartate aminotransferase-like (Major domain)"/>
    <property type="match status" value="1"/>
</dbReference>
<dbReference type="Pfam" id="PF00155">
    <property type="entry name" value="Aminotran_1_2"/>
    <property type="match status" value="1"/>
</dbReference>
<evidence type="ECO:0000256" key="4">
    <source>
        <dbReference type="ARBA" id="ARBA00022898"/>
    </source>
</evidence>
<dbReference type="EMBL" id="JAATVY010000043">
    <property type="protein sequence ID" value="NJC74035.1"/>
    <property type="molecule type" value="Genomic_DNA"/>
</dbReference>
<accession>A0ABX0Y938</accession>
<comment type="cofactor">
    <cofactor evidence="1 5">
        <name>pyridoxal 5'-phosphate</name>
        <dbReference type="ChEBI" id="CHEBI:597326"/>
    </cofactor>
</comment>
<dbReference type="InterPro" id="IPR015424">
    <property type="entry name" value="PyrdxlP-dep_Trfase"/>
</dbReference>
<dbReference type="PROSITE" id="PS00599">
    <property type="entry name" value="AA_TRANSFER_CLASS_2"/>
    <property type="match status" value="1"/>
</dbReference>
<keyword evidence="9" id="KW-1185">Reference proteome</keyword>
<dbReference type="PANTHER" id="PTHR43643">
    <property type="entry name" value="HISTIDINOL-PHOSPHATE AMINOTRANSFERASE 2"/>
    <property type="match status" value="1"/>
</dbReference>
<dbReference type="InterPro" id="IPR024892">
    <property type="entry name" value="ArAT"/>
</dbReference>
<evidence type="ECO:0000313" key="9">
    <source>
        <dbReference type="Proteomes" id="UP000722989"/>
    </source>
</evidence>
<dbReference type="RefSeq" id="WP_167928939.1">
    <property type="nucleotide sequence ID" value="NZ_JAATVY010000043.1"/>
</dbReference>